<sequence length="210" mass="22060">MLIEPGPLGLFVLSALALNLTPGPDMLFTTASGLKQGPRAGVVAALGISAGSMVHILLAIIGVTAIFKTSELAFDILRFIGAGYLLWIGIRSFSARGGDLSRPHVKPAGLMTVFRRGMFTNIFNPKVALFFIAFLPQFVSVDAGAIPLQILILGLLFNVTGLLCNGSVGLFAGGAGRILLQRPSAAKWISRISGSIFIGLAVRLALTERA</sequence>
<evidence type="ECO:0000256" key="6">
    <source>
        <dbReference type="SAM" id="Phobius"/>
    </source>
</evidence>
<gene>
    <name evidence="7" type="ORF">GQF03_05835</name>
</gene>
<dbReference type="Pfam" id="PF01810">
    <property type="entry name" value="LysE"/>
    <property type="match status" value="1"/>
</dbReference>
<evidence type="ECO:0000313" key="7">
    <source>
        <dbReference type="EMBL" id="MZR21844.1"/>
    </source>
</evidence>
<evidence type="ECO:0000256" key="2">
    <source>
        <dbReference type="ARBA" id="ARBA00022475"/>
    </source>
</evidence>
<dbReference type="AlphaFoldDB" id="A0A845MFN6"/>
<dbReference type="EMBL" id="WTVA01000002">
    <property type="protein sequence ID" value="MZR21844.1"/>
    <property type="molecule type" value="Genomic_DNA"/>
</dbReference>
<comment type="subcellular location">
    <subcellularLocation>
        <location evidence="1">Cell membrane</location>
        <topology evidence="1">Multi-pass membrane protein</topology>
    </subcellularLocation>
</comment>
<organism evidence="7 8">
    <name type="scientific">Sneathiella chungangensis</name>
    <dbReference type="NCBI Taxonomy" id="1418234"/>
    <lineage>
        <taxon>Bacteria</taxon>
        <taxon>Pseudomonadati</taxon>
        <taxon>Pseudomonadota</taxon>
        <taxon>Alphaproteobacteria</taxon>
        <taxon>Sneathiellales</taxon>
        <taxon>Sneathiellaceae</taxon>
        <taxon>Sneathiella</taxon>
    </lineage>
</organism>
<keyword evidence="3 6" id="KW-0812">Transmembrane</keyword>
<keyword evidence="5 6" id="KW-0472">Membrane</keyword>
<evidence type="ECO:0000256" key="4">
    <source>
        <dbReference type="ARBA" id="ARBA00022989"/>
    </source>
</evidence>
<evidence type="ECO:0000313" key="8">
    <source>
        <dbReference type="Proteomes" id="UP000445696"/>
    </source>
</evidence>
<reference evidence="7 8" key="1">
    <citation type="journal article" date="2014" name="Int. J. Syst. Evol. Microbiol.">
        <title>Sneathiella chungangensis sp. nov., isolated from a marine sand, and emended description of the genus Sneathiella.</title>
        <authorList>
            <person name="Siamphan C."/>
            <person name="Kim H."/>
            <person name="Lee J.S."/>
            <person name="Kim W."/>
        </authorList>
    </citation>
    <scope>NUCLEOTIDE SEQUENCE [LARGE SCALE GENOMIC DNA]</scope>
    <source>
        <strain evidence="7 8">KCTC 32476</strain>
    </source>
</reference>
<evidence type="ECO:0000256" key="1">
    <source>
        <dbReference type="ARBA" id="ARBA00004651"/>
    </source>
</evidence>
<protein>
    <submittedName>
        <fullName evidence="7">LysE family transporter</fullName>
    </submittedName>
</protein>
<feature type="transmembrane region" description="Helical" evidence="6">
    <location>
        <begin position="41"/>
        <end position="67"/>
    </location>
</feature>
<dbReference type="RefSeq" id="WP_161338275.1">
    <property type="nucleotide sequence ID" value="NZ_JBHSDG010000001.1"/>
</dbReference>
<dbReference type="GO" id="GO:0005886">
    <property type="term" value="C:plasma membrane"/>
    <property type="evidence" value="ECO:0007669"/>
    <property type="project" value="UniProtKB-SubCell"/>
</dbReference>
<keyword evidence="4 6" id="KW-1133">Transmembrane helix</keyword>
<evidence type="ECO:0000256" key="5">
    <source>
        <dbReference type="ARBA" id="ARBA00023136"/>
    </source>
</evidence>
<evidence type="ECO:0000256" key="3">
    <source>
        <dbReference type="ARBA" id="ARBA00022692"/>
    </source>
</evidence>
<dbReference type="OrthoDB" id="9807053at2"/>
<proteinExistence type="predicted"/>
<keyword evidence="8" id="KW-1185">Reference proteome</keyword>
<dbReference type="Proteomes" id="UP000445696">
    <property type="component" value="Unassembled WGS sequence"/>
</dbReference>
<dbReference type="GO" id="GO:0015171">
    <property type="term" value="F:amino acid transmembrane transporter activity"/>
    <property type="evidence" value="ECO:0007669"/>
    <property type="project" value="TreeGrafter"/>
</dbReference>
<feature type="transmembrane region" description="Helical" evidence="6">
    <location>
        <begin position="151"/>
        <end position="176"/>
    </location>
</feature>
<keyword evidence="2" id="KW-1003">Cell membrane</keyword>
<dbReference type="PIRSF" id="PIRSF006324">
    <property type="entry name" value="LeuE"/>
    <property type="match status" value="1"/>
</dbReference>
<accession>A0A845MFN6</accession>
<feature type="transmembrane region" description="Helical" evidence="6">
    <location>
        <begin position="118"/>
        <end position="139"/>
    </location>
</feature>
<name>A0A845MFN6_9PROT</name>
<dbReference type="InterPro" id="IPR001123">
    <property type="entry name" value="LeuE-type"/>
</dbReference>
<dbReference type="PANTHER" id="PTHR30086:SF20">
    <property type="entry name" value="ARGININE EXPORTER PROTEIN ARGO-RELATED"/>
    <property type="match status" value="1"/>
</dbReference>
<feature type="transmembrane region" description="Helical" evidence="6">
    <location>
        <begin position="79"/>
        <end position="98"/>
    </location>
</feature>
<dbReference type="PANTHER" id="PTHR30086">
    <property type="entry name" value="ARGININE EXPORTER PROTEIN ARGO"/>
    <property type="match status" value="1"/>
</dbReference>
<comment type="caution">
    <text evidence="7">The sequence shown here is derived from an EMBL/GenBank/DDBJ whole genome shotgun (WGS) entry which is preliminary data.</text>
</comment>